<reference evidence="2" key="1">
    <citation type="submission" date="2020-09" db="EMBL/GenBank/DDBJ databases">
        <title>Pelagicoccus enzymogenes sp. nov. with an EPS production, isolated from marine sediment.</title>
        <authorList>
            <person name="Feng X."/>
        </authorList>
    </citation>
    <scope>NUCLEOTIDE SEQUENCE</scope>
    <source>
        <strain evidence="2">NFK12</strain>
    </source>
</reference>
<dbReference type="GO" id="GO:0009882">
    <property type="term" value="F:blue light photoreceptor activity"/>
    <property type="evidence" value="ECO:0007669"/>
    <property type="project" value="InterPro"/>
</dbReference>
<evidence type="ECO:0000313" key="3">
    <source>
        <dbReference type="Proteomes" id="UP000622317"/>
    </source>
</evidence>
<dbReference type="PROSITE" id="PS50925">
    <property type="entry name" value="BLUF"/>
    <property type="match status" value="1"/>
</dbReference>
<dbReference type="Pfam" id="PF04940">
    <property type="entry name" value="BLUF"/>
    <property type="match status" value="1"/>
</dbReference>
<dbReference type="InterPro" id="IPR007024">
    <property type="entry name" value="BLUF_domain"/>
</dbReference>
<gene>
    <name evidence="2" type="ORF">IEN85_05975</name>
</gene>
<proteinExistence type="predicted"/>
<dbReference type="AlphaFoldDB" id="A0A927F5Z0"/>
<dbReference type="InterPro" id="IPR036046">
    <property type="entry name" value="Acylphosphatase-like_dom_sf"/>
</dbReference>
<organism evidence="2 3">
    <name type="scientific">Pelagicoccus enzymogenes</name>
    <dbReference type="NCBI Taxonomy" id="2773457"/>
    <lineage>
        <taxon>Bacteria</taxon>
        <taxon>Pseudomonadati</taxon>
        <taxon>Verrucomicrobiota</taxon>
        <taxon>Opitutia</taxon>
        <taxon>Puniceicoccales</taxon>
        <taxon>Pelagicoccaceae</taxon>
        <taxon>Pelagicoccus</taxon>
    </lineage>
</organism>
<dbReference type="RefSeq" id="WP_191616154.1">
    <property type="nucleotide sequence ID" value="NZ_JACYFG010000006.1"/>
</dbReference>
<dbReference type="Gene3D" id="3.30.70.100">
    <property type="match status" value="1"/>
</dbReference>
<dbReference type="EMBL" id="JACYFG010000006">
    <property type="protein sequence ID" value="MBD5779033.1"/>
    <property type="molecule type" value="Genomic_DNA"/>
</dbReference>
<dbReference type="Proteomes" id="UP000622317">
    <property type="component" value="Unassembled WGS sequence"/>
</dbReference>
<dbReference type="SMART" id="SM01034">
    <property type="entry name" value="BLUF"/>
    <property type="match status" value="1"/>
</dbReference>
<keyword evidence="3" id="KW-1185">Reference proteome</keyword>
<protein>
    <submittedName>
        <fullName evidence="2">BLUF domain-containing protein</fullName>
    </submittedName>
</protein>
<comment type="caution">
    <text evidence="2">The sequence shown here is derived from an EMBL/GenBank/DDBJ whole genome shotgun (WGS) entry which is preliminary data.</text>
</comment>
<sequence>MPLVQIAYASSAAEPFTKEELVELLKKSRQKNQERGITGLLLYKEGNFLQILEGESPIIRETLQRIEADPRHRGFLTIFKRNVEEREFPDWSMAFRNLNDPEIDRIPGYNEFLNLKFDPESLQEDSSSVERLIGTFAKAIR</sequence>
<name>A0A927F5Z0_9BACT</name>
<feature type="domain" description="BLUF" evidence="1">
    <location>
        <begin position="3"/>
        <end position="94"/>
    </location>
</feature>
<evidence type="ECO:0000259" key="1">
    <source>
        <dbReference type="PROSITE" id="PS50925"/>
    </source>
</evidence>
<accession>A0A927F5Z0</accession>
<dbReference type="GO" id="GO:0071949">
    <property type="term" value="F:FAD binding"/>
    <property type="evidence" value="ECO:0007669"/>
    <property type="project" value="InterPro"/>
</dbReference>
<dbReference type="SUPFAM" id="SSF54975">
    <property type="entry name" value="Acylphosphatase/BLUF domain-like"/>
    <property type="match status" value="1"/>
</dbReference>
<evidence type="ECO:0000313" key="2">
    <source>
        <dbReference type="EMBL" id="MBD5779033.1"/>
    </source>
</evidence>